<protein>
    <submittedName>
        <fullName evidence="2">Uncharacterized protein</fullName>
    </submittedName>
</protein>
<gene>
    <name evidence="2" type="ORF">PM001_LOCUS3936</name>
</gene>
<reference evidence="2" key="1">
    <citation type="submission" date="2024-01" db="EMBL/GenBank/DDBJ databases">
        <authorList>
            <person name="Webb A."/>
        </authorList>
    </citation>
    <scope>NUCLEOTIDE SEQUENCE</scope>
    <source>
        <strain evidence="2">Pm1</strain>
    </source>
</reference>
<comment type="caution">
    <text evidence="2">The sequence shown here is derived from an EMBL/GenBank/DDBJ whole genome shotgun (WGS) entry which is preliminary data.</text>
</comment>
<sequence>MMSLSLLNLPPTTEASDKASSMQHSMERFTTLHQCSFMPSSYAETDCAHSDSDSDDGQHRPEAKRKSATKSPQHVWARTAPISIPSSSRQQLPSRLCESVSESPNLSYHADVRLLQASRYIDEANYAELDEDDPVFYGNLAFFRSQHGVQPTQQTTVSALSLKLEAVPASPTGVDVRDGAIFAMEL</sequence>
<feature type="compositionally biased region" description="Polar residues" evidence="1">
    <location>
        <begin position="10"/>
        <end position="24"/>
    </location>
</feature>
<dbReference type="AlphaFoldDB" id="A0AAV1T8K4"/>
<dbReference type="Proteomes" id="UP001162060">
    <property type="component" value="Unassembled WGS sequence"/>
</dbReference>
<evidence type="ECO:0000256" key="1">
    <source>
        <dbReference type="SAM" id="MobiDB-lite"/>
    </source>
</evidence>
<feature type="compositionally biased region" description="Basic and acidic residues" evidence="1">
    <location>
        <begin position="46"/>
        <end position="65"/>
    </location>
</feature>
<feature type="region of interest" description="Disordered" evidence="1">
    <location>
        <begin position="44"/>
        <end position="92"/>
    </location>
</feature>
<evidence type="ECO:0000313" key="3">
    <source>
        <dbReference type="Proteomes" id="UP001162060"/>
    </source>
</evidence>
<organism evidence="2 3">
    <name type="scientific">Peronospora matthiolae</name>
    <dbReference type="NCBI Taxonomy" id="2874970"/>
    <lineage>
        <taxon>Eukaryota</taxon>
        <taxon>Sar</taxon>
        <taxon>Stramenopiles</taxon>
        <taxon>Oomycota</taxon>
        <taxon>Peronosporomycetes</taxon>
        <taxon>Peronosporales</taxon>
        <taxon>Peronosporaceae</taxon>
        <taxon>Peronospora</taxon>
    </lineage>
</organism>
<proteinExistence type="predicted"/>
<accession>A0AAV1T8K4</accession>
<evidence type="ECO:0000313" key="2">
    <source>
        <dbReference type="EMBL" id="CAK7909451.1"/>
    </source>
</evidence>
<name>A0AAV1T8K4_9STRA</name>
<dbReference type="EMBL" id="CAKLBY020000035">
    <property type="protein sequence ID" value="CAK7909451.1"/>
    <property type="molecule type" value="Genomic_DNA"/>
</dbReference>
<feature type="region of interest" description="Disordered" evidence="1">
    <location>
        <begin position="1"/>
        <end position="25"/>
    </location>
</feature>